<dbReference type="EMBL" id="JASNQZ010000003">
    <property type="protein sequence ID" value="KAL0958649.1"/>
    <property type="molecule type" value="Genomic_DNA"/>
</dbReference>
<gene>
    <name evidence="1" type="ORF">HGRIS_013984</name>
</gene>
<accession>A0ABR3JS67</accession>
<comment type="caution">
    <text evidence="1">The sequence shown here is derived from an EMBL/GenBank/DDBJ whole genome shotgun (WGS) entry which is preliminary data.</text>
</comment>
<proteinExistence type="predicted"/>
<protein>
    <submittedName>
        <fullName evidence="1">Uncharacterized protein</fullName>
    </submittedName>
</protein>
<sequence length="189" mass="21641">MPARQTRICEATHRFQTSSDHRLSLGLANFTCITSSALDDRPSTMRFNPLRLYCPSIPIREHHAFTRHQYSIRMDYSSYIFDRRPPIFQSTASSFYTHSEPPALAVRGPSQVDSCIAYCLEPVEVLLSTTAYQRSALNNHTQRTLPRARQTTSFPTRTNAGLRRYSRLHPATPMPSYLLKTRSMQSLDV</sequence>
<organism evidence="1 2">
    <name type="scientific">Hohenbuehelia grisea</name>
    <dbReference type="NCBI Taxonomy" id="104357"/>
    <lineage>
        <taxon>Eukaryota</taxon>
        <taxon>Fungi</taxon>
        <taxon>Dikarya</taxon>
        <taxon>Basidiomycota</taxon>
        <taxon>Agaricomycotina</taxon>
        <taxon>Agaricomycetes</taxon>
        <taxon>Agaricomycetidae</taxon>
        <taxon>Agaricales</taxon>
        <taxon>Pleurotineae</taxon>
        <taxon>Pleurotaceae</taxon>
        <taxon>Hohenbuehelia</taxon>
    </lineage>
</organism>
<evidence type="ECO:0000313" key="1">
    <source>
        <dbReference type="EMBL" id="KAL0958649.1"/>
    </source>
</evidence>
<name>A0ABR3JS67_9AGAR</name>
<dbReference type="Proteomes" id="UP001556367">
    <property type="component" value="Unassembled WGS sequence"/>
</dbReference>
<keyword evidence="2" id="KW-1185">Reference proteome</keyword>
<reference evidence="2" key="1">
    <citation type="submission" date="2024-06" db="EMBL/GenBank/DDBJ databases">
        <title>Multi-omics analyses provide insights into the biosynthesis of the anticancer antibiotic pleurotin in Hohenbuehelia grisea.</title>
        <authorList>
            <person name="Weaver J.A."/>
            <person name="Alberti F."/>
        </authorList>
    </citation>
    <scope>NUCLEOTIDE SEQUENCE [LARGE SCALE GENOMIC DNA]</scope>
    <source>
        <strain evidence="2">T-177</strain>
    </source>
</reference>
<evidence type="ECO:0000313" key="2">
    <source>
        <dbReference type="Proteomes" id="UP001556367"/>
    </source>
</evidence>